<evidence type="ECO:0000256" key="3">
    <source>
        <dbReference type="ARBA" id="ARBA00022448"/>
    </source>
</evidence>
<evidence type="ECO:0000256" key="8">
    <source>
        <dbReference type="ARBA" id="ARBA00023136"/>
    </source>
</evidence>
<accession>A0ABP5EED3</accession>
<evidence type="ECO:0000313" key="10">
    <source>
        <dbReference type="EMBL" id="GAA1995764.1"/>
    </source>
</evidence>
<dbReference type="EMBL" id="BAAAOH010000001">
    <property type="protein sequence ID" value="GAA1995764.1"/>
    <property type="molecule type" value="Genomic_DNA"/>
</dbReference>
<dbReference type="Pfam" id="PF01810">
    <property type="entry name" value="LysE"/>
    <property type="match status" value="1"/>
</dbReference>
<keyword evidence="3" id="KW-0813">Transport</keyword>
<comment type="caution">
    <text evidence="10">The sequence shown here is derived from an EMBL/GenBank/DDBJ whole genome shotgun (WGS) entry which is preliminary data.</text>
</comment>
<sequence>MLMHLKNRELDYGMPRTYREGVLTPLLAGLGLGFSLIVAIGAQNLFVLRQGLRREHVLVVAAICALSDALLIVLGVSGIGFVLQAVPWLIDVARWAGAAFLVGYGILAARRAWRPNGKGLQTADPVDGSFPAPEATEPSGLATKAVAQAPAVTQTRLVPVMLTCLALTWLNPHVYLDTVFLLGTVANSHGDQRWVFAAGAVIASIVWFFGLAFGARYLGRWLSTPRAWRILDAVIAVVMIVMGIGLVLPH</sequence>
<feature type="transmembrane region" description="Helical" evidence="9">
    <location>
        <begin position="22"/>
        <end position="46"/>
    </location>
</feature>
<evidence type="ECO:0000256" key="5">
    <source>
        <dbReference type="ARBA" id="ARBA00022692"/>
    </source>
</evidence>
<name>A0ABP5EED3_9MICO</name>
<evidence type="ECO:0000313" key="11">
    <source>
        <dbReference type="Proteomes" id="UP001500326"/>
    </source>
</evidence>
<feature type="transmembrane region" description="Helical" evidence="9">
    <location>
        <begin position="58"/>
        <end position="86"/>
    </location>
</feature>
<evidence type="ECO:0000256" key="2">
    <source>
        <dbReference type="ARBA" id="ARBA00009043"/>
    </source>
</evidence>
<evidence type="ECO:0000256" key="7">
    <source>
        <dbReference type="ARBA" id="ARBA00022989"/>
    </source>
</evidence>
<evidence type="ECO:0000256" key="1">
    <source>
        <dbReference type="ARBA" id="ARBA00004651"/>
    </source>
</evidence>
<dbReference type="InterPro" id="IPR001123">
    <property type="entry name" value="LeuE-type"/>
</dbReference>
<reference evidence="11" key="1">
    <citation type="journal article" date="2019" name="Int. J. Syst. Evol. Microbiol.">
        <title>The Global Catalogue of Microorganisms (GCM) 10K type strain sequencing project: providing services to taxonomists for standard genome sequencing and annotation.</title>
        <authorList>
            <consortium name="The Broad Institute Genomics Platform"/>
            <consortium name="The Broad Institute Genome Sequencing Center for Infectious Disease"/>
            <person name="Wu L."/>
            <person name="Ma J."/>
        </authorList>
    </citation>
    <scope>NUCLEOTIDE SEQUENCE [LARGE SCALE GENOMIC DNA]</scope>
    <source>
        <strain evidence="11">JCM 14902</strain>
    </source>
</reference>
<dbReference type="NCBIfam" id="TIGR00948">
    <property type="entry name" value="2a75"/>
    <property type="match status" value="1"/>
</dbReference>
<evidence type="ECO:0000256" key="6">
    <source>
        <dbReference type="ARBA" id="ARBA00022970"/>
    </source>
</evidence>
<feature type="transmembrane region" description="Helical" evidence="9">
    <location>
        <begin position="157"/>
        <end position="174"/>
    </location>
</feature>
<comment type="subcellular location">
    <subcellularLocation>
        <location evidence="1">Cell membrane</location>
        <topology evidence="1">Multi-pass membrane protein</topology>
    </subcellularLocation>
</comment>
<dbReference type="InterPro" id="IPR004777">
    <property type="entry name" value="Lys/arg_exporter"/>
</dbReference>
<feature type="transmembrane region" description="Helical" evidence="9">
    <location>
        <begin position="230"/>
        <end position="248"/>
    </location>
</feature>
<keyword evidence="7 9" id="KW-1133">Transmembrane helix</keyword>
<keyword evidence="4" id="KW-1003">Cell membrane</keyword>
<proteinExistence type="inferred from homology"/>
<dbReference type="PANTHER" id="PTHR30086">
    <property type="entry name" value="ARGININE EXPORTER PROTEIN ARGO"/>
    <property type="match status" value="1"/>
</dbReference>
<keyword evidence="11" id="KW-1185">Reference proteome</keyword>
<feature type="transmembrane region" description="Helical" evidence="9">
    <location>
        <begin position="194"/>
        <end position="218"/>
    </location>
</feature>
<feature type="transmembrane region" description="Helical" evidence="9">
    <location>
        <begin position="92"/>
        <end position="109"/>
    </location>
</feature>
<keyword evidence="6" id="KW-0029">Amino-acid transport</keyword>
<gene>
    <name evidence="10" type="ORF">GCM10009777_35310</name>
</gene>
<evidence type="ECO:0000256" key="9">
    <source>
        <dbReference type="SAM" id="Phobius"/>
    </source>
</evidence>
<protein>
    <submittedName>
        <fullName evidence="10">LysE/ArgO family amino acid transporter</fullName>
    </submittedName>
</protein>
<comment type="similarity">
    <text evidence="2">Belongs to the LysE/ArgO transporter (TC 2.A.75) family.</text>
</comment>
<dbReference type="PANTHER" id="PTHR30086:SF20">
    <property type="entry name" value="ARGININE EXPORTER PROTEIN ARGO-RELATED"/>
    <property type="match status" value="1"/>
</dbReference>
<organism evidence="10 11">
    <name type="scientific">Microbacterium pumilum</name>
    <dbReference type="NCBI Taxonomy" id="344165"/>
    <lineage>
        <taxon>Bacteria</taxon>
        <taxon>Bacillati</taxon>
        <taxon>Actinomycetota</taxon>
        <taxon>Actinomycetes</taxon>
        <taxon>Micrococcales</taxon>
        <taxon>Microbacteriaceae</taxon>
        <taxon>Microbacterium</taxon>
    </lineage>
</organism>
<dbReference type="Proteomes" id="UP001500326">
    <property type="component" value="Unassembled WGS sequence"/>
</dbReference>
<keyword evidence="5 9" id="KW-0812">Transmembrane</keyword>
<evidence type="ECO:0000256" key="4">
    <source>
        <dbReference type="ARBA" id="ARBA00022475"/>
    </source>
</evidence>
<keyword evidence="8 9" id="KW-0472">Membrane</keyword>